<dbReference type="EMBL" id="JXBB01000028">
    <property type="protein sequence ID" value="OAR04009.1"/>
    <property type="molecule type" value="Genomic_DNA"/>
</dbReference>
<gene>
    <name evidence="2" type="ORF">SA87_00070</name>
</gene>
<organism evidence="2 3">
    <name type="scientific">Hydrogenibacillus schlegelii</name>
    <name type="common">Bacillus schlegelii</name>
    <dbReference type="NCBI Taxonomy" id="1484"/>
    <lineage>
        <taxon>Bacteria</taxon>
        <taxon>Bacillati</taxon>
        <taxon>Bacillota</taxon>
        <taxon>Bacilli</taxon>
        <taxon>Bacillales</taxon>
        <taxon>Bacillales Family X. Incertae Sedis</taxon>
        <taxon>Hydrogenibacillus</taxon>
    </lineage>
</organism>
<accession>A0A132N983</accession>
<feature type="region of interest" description="Disordered" evidence="1">
    <location>
        <begin position="24"/>
        <end position="70"/>
    </location>
</feature>
<protein>
    <submittedName>
        <fullName evidence="2">Uncharacterized protein</fullName>
    </submittedName>
</protein>
<sequence>MAQARLEFRGIPLSTHRAYMQKLGFRPCSPPTPSPESVALPEGTDAAPDRLSASPVPSQDRAAGTERHCRDDGAAIAVREVRTLTVTAAWSIDVVVLDFEAPDAETLDEVLRAYRLLTMLSGAP</sequence>
<keyword evidence="3" id="KW-1185">Reference proteome</keyword>
<dbReference type="AlphaFoldDB" id="A0A132N983"/>
<proteinExistence type="predicted"/>
<evidence type="ECO:0000313" key="2">
    <source>
        <dbReference type="EMBL" id="OAR04009.1"/>
    </source>
</evidence>
<dbReference type="RefSeq" id="WP_066201940.1">
    <property type="nucleotide sequence ID" value="NZ_CBCSAS010000047.1"/>
</dbReference>
<evidence type="ECO:0000313" key="3">
    <source>
        <dbReference type="Proteomes" id="UP000243024"/>
    </source>
</evidence>
<comment type="caution">
    <text evidence="2">The sequence shown here is derived from an EMBL/GenBank/DDBJ whole genome shotgun (WGS) entry which is preliminary data.</text>
</comment>
<name>A0A132N983_HYDSH</name>
<evidence type="ECO:0000256" key="1">
    <source>
        <dbReference type="SAM" id="MobiDB-lite"/>
    </source>
</evidence>
<reference evidence="2 3" key="1">
    <citation type="submission" date="2015-09" db="EMBL/GenBank/DDBJ databases">
        <title>Draft genome sequence of Hydrogenibacillus schlegelii DSM 2000.</title>
        <authorList>
            <person name="Hemp J."/>
        </authorList>
    </citation>
    <scope>NUCLEOTIDE SEQUENCE [LARGE SCALE GENOMIC DNA]</scope>
    <source>
        <strain evidence="2 3">MA 48</strain>
    </source>
</reference>
<dbReference type="Proteomes" id="UP000243024">
    <property type="component" value="Unassembled WGS sequence"/>
</dbReference>